<evidence type="ECO:0000313" key="3">
    <source>
        <dbReference type="Proteomes" id="UP001218188"/>
    </source>
</evidence>
<dbReference type="EMBL" id="JARJCM010000031">
    <property type="protein sequence ID" value="KAJ7038550.1"/>
    <property type="molecule type" value="Genomic_DNA"/>
</dbReference>
<dbReference type="Proteomes" id="UP001218188">
    <property type="component" value="Unassembled WGS sequence"/>
</dbReference>
<gene>
    <name evidence="2" type="ORF">C8F04DRAFT_1255828</name>
</gene>
<sequence>MPAPDGTDIRFVVCMDCKAGGLKQCDRCCLHQHRSLPLHFVKLWNGQYFRTIAMRRLGFIFQLGHGGEACPSPGPANIMSVLSVDGTHYVRFRYCECPGQANEFTQLFRAEWFAGRATNVKQCVTFKVLGLGSG</sequence>
<evidence type="ECO:0000313" key="2">
    <source>
        <dbReference type="EMBL" id="KAJ7038550.1"/>
    </source>
</evidence>
<dbReference type="Pfam" id="PF18803">
    <property type="entry name" value="CxC2"/>
    <property type="match status" value="1"/>
</dbReference>
<dbReference type="AlphaFoldDB" id="A0AAD6T3B8"/>
<name>A0AAD6T3B8_9AGAR</name>
<protein>
    <recommendedName>
        <fullName evidence="1">CxC2-like cysteine cluster KDZ transposase-associated domain-containing protein</fullName>
    </recommendedName>
</protein>
<feature type="domain" description="CxC2-like cysteine cluster KDZ transposase-associated" evidence="1">
    <location>
        <begin position="55"/>
        <end position="129"/>
    </location>
</feature>
<evidence type="ECO:0000259" key="1">
    <source>
        <dbReference type="Pfam" id="PF18803"/>
    </source>
</evidence>
<keyword evidence="3" id="KW-1185">Reference proteome</keyword>
<accession>A0AAD6T3B8</accession>
<proteinExistence type="predicted"/>
<organism evidence="2 3">
    <name type="scientific">Mycena alexandri</name>
    <dbReference type="NCBI Taxonomy" id="1745969"/>
    <lineage>
        <taxon>Eukaryota</taxon>
        <taxon>Fungi</taxon>
        <taxon>Dikarya</taxon>
        <taxon>Basidiomycota</taxon>
        <taxon>Agaricomycotina</taxon>
        <taxon>Agaricomycetes</taxon>
        <taxon>Agaricomycetidae</taxon>
        <taxon>Agaricales</taxon>
        <taxon>Marasmiineae</taxon>
        <taxon>Mycenaceae</taxon>
        <taxon>Mycena</taxon>
    </lineage>
</organism>
<dbReference type="InterPro" id="IPR041457">
    <property type="entry name" value="CxC2_KDZ-assoc"/>
</dbReference>
<reference evidence="2" key="1">
    <citation type="submission" date="2023-03" db="EMBL/GenBank/DDBJ databases">
        <title>Massive genome expansion in bonnet fungi (Mycena s.s.) driven by repeated elements and novel gene families across ecological guilds.</title>
        <authorList>
            <consortium name="Lawrence Berkeley National Laboratory"/>
            <person name="Harder C.B."/>
            <person name="Miyauchi S."/>
            <person name="Viragh M."/>
            <person name="Kuo A."/>
            <person name="Thoen E."/>
            <person name="Andreopoulos B."/>
            <person name="Lu D."/>
            <person name="Skrede I."/>
            <person name="Drula E."/>
            <person name="Henrissat B."/>
            <person name="Morin E."/>
            <person name="Kohler A."/>
            <person name="Barry K."/>
            <person name="LaButti K."/>
            <person name="Morin E."/>
            <person name="Salamov A."/>
            <person name="Lipzen A."/>
            <person name="Mereny Z."/>
            <person name="Hegedus B."/>
            <person name="Baldrian P."/>
            <person name="Stursova M."/>
            <person name="Weitz H."/>
            <person name="Taylor A."/>
            <person name="Grigoriev I.V."/>
            <person name="Nagy L.G."/>
            <person name="Martin F."/>
            <person name="Kauserud H."/>
        </authorList>
    </citation>
    <scope>NUCLEOTIDE SEQUENCE</scope>
    <source>
        <strain evidence="2">CBHHK200</strain>
    </source>
</reference>
<comment type="caution">
    <text evidence="2">The sequence shown here is derived from an EMBL/GenBank/DDBJ whole genome shotgun (WGS) entry which is preliminary data.</text>
</comment>